<evidence type="ECO:0000256" key="1">
    <source>
        <dbReference type="SAM" id="Phobius"/>
    </source>
</evidence>
<accession>A0A2H0N872</accession>
<dbReference type="Proteomes" id="UP000229893">
    <property type="component" value="Unassembled WGS sequence"/>
</dbReference>
<evidence type="ECO:0000313" key="2">
    <source>
        <dbReference type="EMBL" id="PIR05101.1"/>
    </source>
</evidence>
<dbReference type="EMBL" id="PCWO01000014">
    <property type="protein sequence ID" value="PIR05101.1"/>
    <property type="molecule type" value="Genomic_DNA"/>
</dbReference>
<organism evidence="2 3">
    <name type="scientific">Candidatus Liptonbacteria bacterium CG11_big_fil_rev_8_21_14_0_20_35_14</name>
    <dbReference type="NCBI Taxonomy" id="1974634"/>
    <lineage>
        <taxon>Bacteria</taxon>
        <taxon>Candidatus Liptoniibacteriota</taxon>
    </lineage>
</organism>
<reference evidence="2 3" key="1">
    <citation type="submission" date="2017-09" db="EMBL/GenBank/DDBJ databases">
        <title>Depth-based differentiation of microbial function through sediment-hosted aquifers and enrichment of novel symbionts in the deep terrestrial subsurface.</title>
        <authorList>
            <person name="Probst A.J."/>
            <person name="Ladd B."/>
            <person name="Jarett J.K."/>
            <person name="Geller-Mcgrath D.E."/>
            <person name="Sieber C.M."/>
            <person name="Emerson J.B."/>
            <person name="Anantharaman K."/>
            <person name="Thomas B.C."/>
            <person name="Malmstrom R."/>
            <person name="Stieglmeier M."/>
            <person name="Klingl A."/>
            <person name="Woyke T."/>
            <person name="Ryan C.M."/>
            <person name="Banfield J.F."/>
        </authorList>
    </citation>
    <scope>NUCLEOTIDE SEQUENCE [LARGE SCALE GENOMIC DNA]</scope>
    <source>
        <strain evidence="2">CG11_big_fil_rev_8_21_14_0_20_35_14</strain>
    </source>
</reference>
<keyword evidence="1" id="KW-1133">Transmembrane helix</keyword>
<feature type="transmembrane region" description="Helical" evidence="1">
    <location>
        <begin position="9"/>
        <end position="29"/>
    </location>
</feature>
<gene>
    <name evidence="2" type="ORF">COV57_00905</name>
</gene>
<comment type="caution">
    <text evidence="2">The sequence shown here is derived from an EMBL/GenBank/DDBJ whole genome shotgun (WGS) entry which is preliminary data.</text>
</comment>
<name>A0A2H0N872_9BACT</name>
<feature type="transmembrane region" description="Helical" evidence="1">
    <location>
        <begin position="35"/>
        <end position="58"/>
    </location>
</feature>
<dbReference type="AlphaFoldDB" id="A0A2H0N872"/>
<keyword evidence="1" id="KW-0812">Transmembrane</keyword>
<evidence type="ECO:0000313" key="3">
    <source>
        <dbReference type="Proteomes" id="UP000229893"/>
    </source>
</evidence>
<sequence>MNIRKKQKFFLWLTLSGLILFFISYYLYLTNYNNLLYVIFSYIGIILFTSTLASYLSIKDNKDI</sequence>
<protein>
    <submittedName>
        <fullName evidence="2">Uncharacterized protein</fullName>
    </submittedName>
</protein>
<proteinExistence type="predicted"/>
<keyword evidence="1" id="KW-0472">Membrane</keyword>